<reference evidence="2" key="1">
    <citation type="submission" date="2016-12" db="EMBL/GenBank/DDBJ databases">
        <authorList>
            <person name="Gaudriault S."/>
        </authorList>
    </citation>
    <scope>NUCLEOTIDE SEQUENCE [LARGE SCALE GENOMIC DNA]</scope>
    <source>
        <strain evidence="2">HGB1681 (deposited as PTA-6826 in the American Type Culture Collection)</strain>
    </source>
</reference>
<dbReference type="AlphaFoldDB" id="A0A1N6MTN4"/>
<proteinExistence type="predicted"/>
<dbReference type="EMBL" id="FTLG01000043">
    <property type="protein sequence ID" value="SIP72177.1"/>
    <property type="molecule type" value="Genomic_DNA"/>
</dbReference>
<gene>
    <name evidence="1" type="ORF">XIS1_1370033</name>
</gene>
<protein>
    <submittedName>
        <fullName evidence="1">Uncharacterized protein</fullName>
    </submittedName>
</protein>
<sequence length="38" mass="4533">MIYSIRTSKYLKPNAFYSFPYMFQLVSIRDMPLPMAVL</sequence>
<name>A0A1N6MTN4_9GAMM</name>
<dbReference type="Proteomes" id="UP000196435">
    <property type="component" value="Unassembled WGS sequence"/>
</dbReference>
<accession>A0A1N6MTN4</accession>
<organism evidence="1 2">
    <name type="scientific">Xenorhabdus innexi</name>
    <dbReference type="NCBI Taxonomy" id="290109"/>
    <lineage>
        <taxon>Bacteria</taxon>
        <taxon>Pseudomonadati</taxon>
        <taxon>Pseudomonadota</taxon>
        <taxon>Gammaproteobacteria</taxon>
        <taxon>Enterobacterales</taxon>
        <taxon>Morganellaceae</taxon>
        <taxon>Xenorhabdus</taxon>
    </lineage>
</organism>
<evidence type="ECO:0000313" key="2">
    <source>
        <dbReference type="Proteomes" id="UP000196435"/>
    </source>
</evidence>
<evidence type="ECO:0000313" key="1">
    <source>
        <dbReference type="EMBL" id="SIP72177.1"/>
    </source>
</evidence>